<reference evidence="1 2" key="1">
    <citation type="submission" date="2024-04" db="EMBL/GenBank/DDBJ databases">
        <authorList>
            <person name="Fracassetti M."/>
        </authorList>
    </citation>
    <scope>NUCLEOTIDE SEQUENCE [LARGE SCALE GENOMIC DNA]</scope>
</reference>
<accession>A0AAV2FJG9</accession>
<evidence type="ECO:0000313" key="1">
    <source>
        <dbReference type="EMBL" id="CAL1398451.1"/>
    </source>
</evidence>
<keyword evidence="2" id="KW-1185">Reference proteome</keyword>
<dbReference type="AlphaFoldDB" id="A0AAV2FJG9"/>
<gene>
    <name evidence="1" type="ORF">LTRI10_LOCUS38684</name>
</gene>
<proteinExistence type="predicted"/>
<dbReference type="EMBL" id="OZ034819">
    <property type="protein sequence ID" value="CAL1398451.1"/>
    <property type="molecule type" value="Genomic_DNA"/>
</dbReference>
<name>A0AAV2FJG9_9ROSI</name>
<dbReference type="Proteomes" id="UP001497516">
    <property type="component" value="Chromosome 6"/>
</dbReference>
<sequence length="87" mass="9734">MGLKRVRAVPAQARPNAHVLTCALVAWRAWITCLVYAPPLAILQANFVVVLLPNLSNWDDILTNQSCNFKHSSSHLLQTTLHQEFSL</sequence>
<protein>
    <submittedName>
        <fullName evidence="1">Uncharacterized protein</fullName>
    </submittedName>
</protein>
<organism evidence="1 2">
    <name type="scientific">Linum trigynum</name>
    <dbReference type="NCBI Taxonomy" id="586398"/>
    <lineage>
        <taxon>Eukaryota</taxon>
        <taxon>Viridiplantae</taxon>
        <taxon>Streptophyta</taxon>
        <taxon>Embryophyta</taxon>
        <taxon>Tracheophyta</taxon>
        <taxon>Spermatophyta</taxon>
        <taxon>Magnoliopsida</taxon>
        <taxon>eudicotyledons</taxon>
        <taxon>Gunneridae</taxon>
        <taxon>Pentapetalae</taxon>
        <taxon>rosids</taxon>
        <taxon>fabids</taxon>
        <taxon>Malpighiales</taxon>
        <taxon>Linaceae</taxon>
        <taxon>Linum</taxon>
    </lineage>
</organism>
<evidence type="ECO:0000313" key="2">
    <source>
        <dbReference type="Proteomes" id="UP001497516"/>
    </source>
</evidence>